<keyword evidence="2" id="KW-1133">Transmembrane helix</keyword>
<accession>A0A9W3AC38</accession>
<evidence type="ECO:0000256" key="3">
    <source>
        <dbReference type="SAM" id="SignalP"/>
    </source>
</evidence>
<feature type="region of interest" description="Disordered" evidence="1">
    <location>
        <begin position="492"/>
        <end position="518"/>
    </location>
</feature>
<feature type="chain" id="PRO_5040807851" evidence="3">
    <location>
        <begin position="32"/>
        <end position="534"/>
    </location>
</feature>
<keyword evidence="3" id="KW-0732">Signal</keyword>
<keyword evidence="2" id="KW-0472">Membrane</keyword>
<dbReference type="PROSITE" id="PS51257">
    <property type="entry name" value="PROKAR_LIPOPROTEIN"/>
    <property type="match status" value="1"/>
</dbReference>
<sequence length="534" mass="59742">MITNLKSCILVPLRMIFVCLLTISLASLAQACNDTRMFGNECQYQCHCANGCETSGECVNGKCAKGWFGFRCQYRNIAVDATVEPKRYTSWLTDGLNDTCNNDTTISSVTLLWDEEFLFTWMTIEVNNASKLTAFKIWFIATGKTYEEIPCSGQRLALINENTLKIFCDLKVLIEQVILEGEAVYFLCSLHVSGGRNVALKQETNQTTTYYSNESYGSQFAVDGDLNTNAKIQGCSHTAVNDTAPCWTVSFDGPRRVDTFVIYNRRDDQPERLKHFQLKAENEHSQSVFSYRDSLDHFLYIYRVNILEHLSIKSVTICQNETDTPFVTLCEVEAYGECLPGSWGLNCSNKCPRSCPNSCDREYGTCNAICVGSSDPPDCTRACAVTTYGMNCSQSCSDSCLKSYCHPENGSCVSQRVSDLENHLKGSSSADSLSTGIGIGIGASCCLFLIILFIIIVVFKKRKRVPPIPTIRPPRGYDDVDLSTPEEYNYETVHQQDLKKTSSDARDDTTNMSQQKETNINLYVNTNWPATHKD</sequence>
<protein>
    <submittedName>
        <fullName evidence="5">Uncharacterized protein LOC106066944 isoform X1</fullName>
    </submittedName>
</protein>
<feature type="signal peptide" evidence="3">
    <location>
        <begin position="1"/>
        <end position="31"/>
    </location>
</feature>
<keyword evidence="2" id="KW-0812">Transmembrane</keyword>
<dbReference type="PANTHER" id="PTHR45713:SF6">
    <property type="entry name" value="F5_8 TYPE C DOMAIN-CONTAINING PROTEIN"/>
    <property type="match status" value="1"/>
</dbReference>
<dbReference type="InterPro" id="IPR051941">
    <property type="entry name" value="BG_Antigen-Binding_Lectin"/>
</dbReference>
<proteinExistence type="predicted"/>
<dbReference type="OrthoDB" id="18487at2759"/>
<dbReference type="InterPro" id="IPR008979">
    <property type="entry name" value="Galactose-bd-like_sf"/>
</dbReference>
<dbReference type="Pfam" id="PF22633">
    <property type="entry name" value="F5_F8_type_C_2"/>
    <property type="match status" value="1"/>
</dbReference>
<dbReference type="Proteomes" id="UP001165740">
    <property type="component" value="Chromosome 5"/>
</dbReference>
<evidence type="ECO:0000313" key="5">
    <source>
        <dbReference type="RefSeq" id="XP_055884835.1"/>
    </source>
</evidence>
<dbReference type="SUPFAM" id="SSF49785">
    <property type="entry name" value="Galactose-binding domain-like"/>
    <property type="match status" value="1"/>
</dbReference>
<evidence type="ECO:0000313" key="4">
    <source>
        <dbReference type="Proteomes" id="UP001165740"/>
    </source>
</evidence>
<dbReference type="OMA" id="CCEENLV"/>
<feature type="compositionally biased region" description="Basic and acidic residues" evidence="1">
    <location>
        <begin position="494"/>
        <end position="509"/>
    </location>
</feature>
<dbReference type="PANTHER" id="PTHR45713">
    <property type="entry name" value="FTP DOMAIN-CONTAINING PROTEIN"/>
    <property type="match status" value="1"/>
</dbReference>
<dbReference type="RefSeq" id="XP_055884835.1">
    <property type="nucleotide sequence ID" value="XM_056028860.1"/>
</dbReference>
<keyword evidence="4" id="KW-1185">Reference proteome</keyword>
<dbReference type="Gene3D" id="2.60.120.260">
    <property type="entry name" value="Galactose-binding domain-like"/>
    <property type="match status" value="1"/>
</dbReference>
<gene>
    <name evidence="5" type="primary">LOC106066944</name>
</gene>
<reference evidence="5" key="1">
    <citation type="submission" date="2025-08" db="UniProtKB">
        <authorList>
            <consortium name="RefSeq"/>
        </authorList>
    </citation>
    <scope>IDENTIFICATION</scope>
</reference>
<evidence type="ECO:0000256" key="2">
    <source>
        <dbReference type="SAM" id="Phobius"/>
    </source>
</evidence>
<evidence type="ECO:0000256" key="1">
    <source>
        <dbReference type="SAM" id="MobiDB-lite"/>
    </source>
</evidence>
<name>A0A9W3AC38_BIOGL</name>
<dbReference type="GeneID" id="106066944"/>
<feature type="transmembrane region" description="Helical" evidence="2">
    <location>
        <begin position="437"/>
        <end position="459"/>
    </location>
</feature>
<dbReference type="AlphaFoldDB" id="A0A9W3AC38"/>
<organism evidence="4 5">
    <name type="scientific">Biomphalaria glabrata</name>
    <name type="common">Bloodfluke planorb</name>
    <name type="synonym">Freshwater snail</name>
    <dbReference type="NCBI Taxonomy" id="6526"/>
    <lineage>
        <taxon>Eukaryota</taxon>
        <taxon>Metazoa</taxon>
        <taxon>Spiralia</taxon>
        <taxon>Lophotrochozoa</taxon>
        <taxon>Mollusca</taxon>
        <taxon>Gastropoda</taxon>
        <taxon>Heterobranchia</taxon>
        <taxon>Euthyneura</taxon>
        <taxon>Panpulmonata</taxon>
        <taxon>Hygrophila</taxon>
        <taxon>Lymnaeoidea</taxon>
        <taxon>Planorbidae</taxon>
        <taxon>Biomphalaria</taxon>
    </lineage>
</organism>